<gene>
    <name evidence="1" type="ORF">AVDCRST_MAG17-764</name>
</gene>
<name>A0A6J4S6P1_9ACTN</name>
<feature type="non-terminal residue" evidence="1">
    <location>
        <position position="1"/>
    </location>
</feature>
<evidence type="ECO:0000313" key="1">
    <source>
        <dbReference type="EMBL" id="CAA9490756.1"/>
    </source>
</evidence>
<proteinExistence type="predicted"/>
<sequence length="32" mass="3467">DGFVSDVLREVRRDRGAGLRVGDAGRPCRAPL</sequence>
<dbReference type="EMBL" id="CADCVV010000057">
    <property type="protein sequence ID" value="CAA9490756.1"/>
    <property type="molecule type" value="Genomic_DNA"/>
</dbReference>
<dbReference type="AlphaFoldDB" id="A0A6J4S6P1"/>
<feature type="non-terminal residue" evidence="1">
    <location>
        <position position="32"/>
    </location>
</feature>
<accession>A0A6J4S6P1</accession>
<protein>
    <submittedName>
        <fullName evidence="1">Uncharacterized protein</fullName>
    </submittedName>
</protein>
<reference evidence="1" key="1">
    <citation type="submission" date="2020-02" db="EMBL/GenBank/DDBJ databases">
        <authorList>
            <person name="Meier V. D."/>
        </authorList>
    </citation>
    <scope>NUCLEOTIDE SEQUENCE</scope>
    <source>
        <strain evidence="1">AVDCRST_MAG17</strain>
    </source>
</reference>
<organism evidence="1">
    <name type="scientific">uncultured Solirubrobacterales bacterium</name>
    <dbReference type="NCBI Taxonomy" id="768556"/>
    <lineage>
        <taxon>Bacteria</taxon>
        <taxon>Bacillati</taxon>
        <taxon>Actinomycetota</taxon>
        <taxon>Thermoleophilia</taxon>
        <taxon>Solirubrobacterales</taxon>
        <taxon>environmental samples</taxon>
    </lineage>
</organism>